<dbReference type="Pfam" id="PF14942">
    <property type="entry name" value="Muted"/>
    <property type="match status" value="1"/>
</dbReference>
<evidence type="ECO:0000313" key="5">
    <source>
        <dbReference type="EMBL" id="CAK8683430.1"/>
    </source>
</evidence>
<comment type="caution">
    <text evidence="5">The sequence shown here is derived from an EMBL/GenBank/DDBJ whole genome shotgun (WGS) entry which is preliminary data.</text>
</comment>
<sequence length="143" mass="16846">MEVISRLFNHRPAIQGEIFYFVRQFEDKKNKDDELINDIWVNSRNLSEKILPLSLDLAADNFTQIQAKVLVCCQMCEKISSQEISPINMENKSESEEGFRHNIAEQKHIINKEYDEAVMKLLSEYEEMEKQVERENSTAFEQI</sequence>
<evidence type="ECO:0000256" key="1">
    <source>
        <dbReference type="ARBA" id="ARBA00010754"/>
    </source>
</evidence>
<feature type="coiled-coil region" evidence="4">
    <location>
        <begin position="111"/>
        <end position="142"/>
    </location>
</feature>
<evidence type="ECO:0000256" key="3">
    <source>
        <dbReference type="ARBA" id="ARBA00031992"/>
    </source>
</evidence>
<proteinExistence type="inferred from homology"/>
<evidence type="ECO:0000313" key="6">
    <source>
        <dbReference type="Proteomes" id="UP001642483"/>
    </source>
</evidence>
<evidence type="ECO:0000256" key="2">
    <source>
        <dbReference type="ARBA" id="ARBA00019580"/>
    </source>
</evidence>
<reference evidence="5 6" key="1">
    <citation type="submission" date="2024-02" db="EMBL/GenBank/DDBJ databases">
        <authorList>
            <person name="Daric V."/>
            <person name="Darras S."/>
        </authorList>
    </citation>
    <scope>NUCLEOTIDE SEQUENCE [LARGE SCALE GENOMIC DNA]</scope>
</reference>
<dbReference type="EMBL" id="CAWYQH010000097">
    <property type="protein sequence ID" value="CAK8683430.1"/>
    <property type="molecule type" value="Genomic_DNA"/>
</dbReference>
<organism evidence="5 6">
    <name type="scientific">Clavelina lepadiformis</name>
    <name type="common">Light-bulb sea squirt</name>
    <name type="synonym">Ascidia lepadiformis</name>
    <dbReference type="NCBI Taxonomy" id="159417"/>
    <lineage>
        <taxon>Eukaryota</taxon>
        <taxon>Metazoa</taxon>
        <taxon>Chordata</taxon>
        <taxon>Tunicata</taxon>
        <taxon>Ascidiacea</taxon>
        <taxon>Aplousobranchia</taxon>
        <taxon>Clavelinidae</taxon>
        <taxon>Clavelina</taxon>
    </lineage>
</organism>
<dbReference type="Proteomes" id="UP001642483">
    <property type="component" value="Unassembled WGS sequence"/>
</dbReference>
<name>A0ABP0FZQ6_CLALP</name>
<comment type="similarity">
    <text evidence="1">Belongs to the BLOC1S5 family.</text>
</comment>
<accession>A0ABP0FZQ6</accession>
<evidence type="ECO:0000256" key="4">
    <source>
        <dbReference type="SAM" id="Coils"/>
    </source>
</evidence>
<dbReference type="PANTHER" id="PTHR31784:SF2">
    <property type="entry name" value="BIOGENESIS OF LYSOSOME-RELATED ORGANELLES COMPLEX 1 SUBUNIT 5"/>
    <property type="match status" value="1"/>
</dbReference>
<keyword evidence="6" id="KW-1185">Reference proteome</keyword>
<protein>
    <recommendedName>
        <fullName evidence="2">Biogenesis of lysosome-related organelles complex 1 subunit 5</fullName>
    </recommendedName>
    <alternativeName>
        <fullName evidence="3">Protein Muted homolog</fullName>
    </alternativeName>
</protein>
<keyword evidence="4" id="KW-0175">Coiled coil</keyword>
<dbReference type="InterPro" id="IPR017243">
    <property type="entry name" value="Bloc1s5"/>
</dbReference>
<gene>
    <name evidence="5" type="ORF">CVLEPA_LOCUS14506</name>
</gene>
<dbReference type="PANTHER" id="PTHR31784">
    <property type="entry name" value="BIOGENESIS OF LYSOSOME-RELATED ORGANELLES COMPLEX 1 SUBUNIT 5"/>
    <property type="match status" value="1"/>
</dbReference>